<reference evidence="1" key="2">
    <citation type="journal article" date="2022" name="New Phytol.">
        <title>Evolutionary transition to the ectomycorrhizal habit in the genomes of a hyperdiverse lineage of mushroom-forming fungi.</title>
        <authorList>
            <person name="Looney B."/>
            <person name="Miyauchi S."/>
            <person name="Morin E."/>
            <person name="Drula E."/>
            <person name="Courty P.E."/>
            <person name="Kohler A."/>
            <person name="Kuo A."/>
            <person name="LaButti K."/>
            <person name="Pangilinan J."/>
            <person name="Lipzen A."/>
            <person name="Riley R."/>
            <person name="Andreopoulos W."/>
            <person name="He G."/>
            <person name="Johnson J."/>
            <person name="Nolan M."/>
            <person name="Tritt A."/>
            <person name="Barry K.W."/>
            <person name="Grigoriev I.V."/>
            <person name="Nagy L.G."/>
            <person name="Hibbett D."/>
            <person name="Henrissat B."/>
            <person name="Matheny P.B."/>
            <person name="Labbe J."/>
            <person name="Martin F.M."/>
        </authorList>
    </citation>
    <scope>NUCLEOTIDE SEQUENCE</scope>
    <source>
        <strain evidence="1">FP105234-sp</strain>
    </source>
</reference>
<comment type="caution">
    <text evidence="1">The sequence shown here is derived from an EMBL/GenBank/DDBJ whole genome shotgun (WGS) entry which is preliminary data.</text>
</comment>
<gene>
    <name evidence="1" type="ORF">FA95DRAFT_1607507</name>
</gene>
<dbReference type="EMBL" id="MU275945">
    <property type="protein sequence ID" value="KAI0045652.1"/>
    <property type="molecule type" value="Genomic_DNA"/>
</dbReference>
<name>A0ACB8RPC0_9AGAM</name>
<evidence type="ECO:0000313" key="2">
    <source>
        <dbReference type="Proteomes" id="UP000814033"/>
    </source>
</evidence>
<evidence type="ECO:0000313" key="1">
    <source>
        <dbReference type="EMBL" id="KAI0045652.1"/>
    </source>
</evidence>
<accession>A0ACB8RPC0</accession>
<dbReference type="Proteomes" id="UP000814033">
    <property type="component" value="Unassembled WGS sequence"/>
</dbReference>
<reference evidence="1" key="1">
    <citation type="submission" date="2021-02" db="EMBL/GenBank/DDBJ databases">
        <authorList>
            <consortium name="DOE Joint Genome Institute"/>
            <person name="Ahrendt S."/>
            <person name="Looney B.P."/>
            <person name="Miyauchi S."/>
            <person name="Morin E."/>
            <person name="Drula E."/>
            <person name="Courty P.E."/>
            <person name="Chicoki N."/>
            <person name="Fauchery L."/>
            <person name="Kohler A."/>
            <person name="Kuo A."/>
            <person name="Labutti K."/>
            <person name="Pangilinan J."/>
            <person name="Lipzen A."/>
            <person name="Riley R."/>
            <person name="Andreopoulos W."/>
            <person name="He G."/>
            <person name="Johnson J."/>
            <person name="Barry K.W."/>
            <person name="Grigoriev I.V."/>
            <person name="Nagy L."/>
            <person name="Hibbett D."/>
            <person name="Henrissat B."/>
            <person name="Matheny P.B."/>
            <person name="Labbe J."/>
            <person name="Martin F."/>
        </authorList>
    </citation>
    <scope>NUCLEOTIDE SEQUENCE</scope>
    <source>
        <strain evidence="1">FP105234-sp</strain>
    </source>
</reference>
<protein>
    <submittedName>
        <fullName evidence="1">Uncharacterized protein</fullName>
    </submittedName>
</protein>
<proteinExistence type="predicted"/>
<sequence>MATLPLDVQILIIEWVLRSSQHARIDYATLRACALVCREWTPIAQRLLFRRIPRIPSRHDHGGISLLFHVLRAHPHLAAHVRSVRVGWTLSHPVLDMTLALLELCPRVEGLSFISFVFQSFVNVAQTTRLRALYLKPTVLEVVGDEALVSSIVPMWPSVRVLLVRTNDGNGGPQVAQALPTRVPSSVQALTLPASNVRRILSPSEPLPALHHFELTDPMWVDPAWCQHLRTVGVLPQIRTLYLKGQFPPQDVLDQLVRLDSLVVTEPPEQHVTLPPLLHHFGYHYLRLGHRNVSPEFLTAALGPLSDLRLVTVTRHVGRDMQAALKGMCNARGVDFASYETPDCFPQPRHIDWI</sequence>
<organism evidence="1 2">
    <name type="scientific">Auriscalpium vulgare</name>
    <dbReference type="NCBI Taxonomy" id="40419"/>
    <lineage>
        <taxon>Eukaryota</taxon>
        <taxon>Fungi</taxon>
        <taxon>Dikarya</taxon>
        <taxon>Basidiomycota</taxon>
        <taxon>Agaricomycotina</taxon>
        <taxon>Agaricomycetes</taxon>
        <taxon>Russulales</taxon>
        <taxon>Auriscalpiaceae</taxon>
        <taxon>Auriscalpium</taxon>
    </lineage>
</organism>
<keyword evidence="2" id="KW-1185">Reference proteome</keyword>